<dbReference type="GO" id="GO:0003723">
    <property type="term" value="F:RNA binding"/>
    <property type="evidence" value="ECO:0007669"/>
    <property type="project" value="UniProtKB-UniRule"/>
</dbReference>
<dbReference type="RefSeq" id="WP_245987294.1">
    <property type="nucleotide sequence ID" value="NZ_QRDY01000001.1"/>
</dbReference>
<evidence type="ECO:0000256" key="1">
    <source>
        <dbReference type="ARBA" id="ARBA00002724"/>
    </source>
</evidence>
<dbReference type="PRINTS" id="PR02008">
    <property type="entry name" value="RCMTFAMILY"/>
</dbReference>
<keyword evidence="4" id="KW-0963">Cytoplasm</keyword>
<feature type="active site" description="Nucleophile" evidence="13">
    <location>
        <position position="395"/>
    </location>
</feature>
<accession>A0A3D9IW37</accession>
<dbReference type="PROSITE" id="PS51686">
    <property type="entry name" value="SAM_MT_RSMB_NOP"/>
    <property type="match status" value="1"/>
</dbReference>
<dbReference type="InterPro" id="IPR029063">
    <property type="entry name" value="SAM-dependent_MTases_sf"/>
</dbReference>
<dbReference type="Gene3D" id="1.10.940.10">
    <property type="entry name" value="NusB-like"/>
    <property type="match status" value="1"/>
</dbReference>
<evidence type="ECO:0000256" key="10">
    <source>
        <dbReference type="ARBA" id="ARBA00030399"/>
    </source>
</evidence>
<gene>
    <name evidence="15" type="ORF">DFP95_101411</name>
</gene>
<dbReference type="GO" id="GO:0008649">
    <property type="term" value="F:rRNA methyltransferase activity"/>
    <property type="evidence" value="ECO:0007669"/>
    <property type="project" value="InterPro"/>
</dbReference>
<dbReference type="FunFam" id="3.40.50.150:FF:000022">
    <property type="entry name" value="Ribosomal RNA small subunit methyltransferase B"/>
    <property type="match status" value="1"/>
</dbReference>
<evidence type="ECO:0000256" key="9">
    <source>
        <dbReference type="ARBA" id="ARBA00022884"/>
    </source>
</evidence>
<evidence type="ECO:0000313" key="16">
    <source>
        <dbReference type="Proteomes" id="UP000256869"/>
    </source>
</evidence>
<sequence>MMNKPNRLPGGKPQGAREVAMNVLHNVETKGAYSGLELNQALQAAGLSRPDAALATELVYGTIQRLNTIDHDLKTRVKGWPGKIEPWVRSLLRMSYYQLRWLTRVPAHAAVDEAVTIAKKRGHKGIGGLVNGVLRGLLRDGINASLSENLTAAERISLEHSHPQWLVERWIAEFGERLTENICSANNEHPHASARVNRMKASRDTLVAGMTDAGFETSPSPLAGYGIIATKAGNLVHSDWYKQGFLSVQDESSMLVAAVADPRPGMRVLDCCAAPGGKTMHMAELMNDEGTIIANDVHPHKEALIKQQAERLELKNVHTMVGDALELSERIDRESCDVVLLDAPCSGLGVIRRKPEIKWNKTADDITSLSELQNRLLNEASSLVKPSGVLVYSTCTIAREENEDTVRRFIAEHPEFSLDAEWPEEVLAPIRESGNLPDDFRGMLQLLPQMFGSDGFFIARLRRQSR</sequence>
<feature type="domain" description="SAM-dependent MTase RsmB/NOP-type" evidence="14">
    <location>
        <begin position="182"/>
        <end position="464"/>
    </location>
</feature>
<evidence type="ECO:0000256" key="12">
    <source>
        <dbReference type="ARBA" id="ARBA00047283"/>
    </source>
</evidence>
<dbReference type="InterPro" id="IPR023267">
    <property type="entry name" value="RCMT"/>
</dbReference>
<dbReference type="InterPro" id="IPR001678">
    <property type="entry name" value="MeTrfase_RsmB-F_NOP2_dom"/>
</dbReference>
<evidence type="ECO:0000256" key="6">
    <source>
        <dbReference type="ARBA" id="ARBA00022603"/>
    </source>
</evidence>
<comment type="caution">
    <text evidence="15">The sequence shown here is derived from an EMBL/GenBank/DDBJ whole genome shotgun (WGS) entry which is preliminary data.</text>
</comment>
<evidence type="ECO:0000256" key="8">
    <source>
        <dbReference type="ARBA" id="ARBA00022691"/>
    </source>
</evidence>
<keyword evidence="5" id="KW-0698">rRNA processing</keyword>
<evidence type="ECO:0000256" key="4">
    <source>
        <dbReference type="ARBA" id="ARBA00022490"/>
    </source>
</evidence>
<feature type="binding site" evidence="13">
    <location>
        <position position="296"/>
    </location>
    <ligand>
        <name>S-adenosyl-L-methionine</name>
        <dbReference type="ChEBI" id="CHEBI:59789"/>
    </ligand>
</feature>
<dbReference type="InterPro" id="IPR035926">
    <property type="entry name" value="NusB-like_sf"/>
</dbReference>
<evidence type="ECO:0000256" key="11">
    <source>
        <dbReference type="ARBA" id="ARBA00031088"/>
    </source>
</evidence>
<evidence type="ECO:0000259" key="14">
    <source>
        <dbReference type="PROSITE" id="PS51686"/>
    </source>
</evidence>
<feature type="binding site" evidence="13">
    <location>
        <begin position="272"/>
        <end position="278"/>
    </location>
    <ligand>
        <name>S-adenosyl-L-methionine</name>
        <dbReference type="ChEBI" id="CHEBI:59789"/>
    </ligand>
</feature>
<evidence type="ECO:0000256" key="3">
    <source>
        <dbReference type="ARBA" id="ARBA00012140"/>
    </source>
</evidence>
<keyword evidence="7 13" id="KW-0808">Transferase</keyword>
<dbReference type="Pfam" id="PF22458">
    <property type="entry name" value="RsmF-B_ferredox"/>
    <property type="match status" value="1"/>
</dbReference>
<dbReference type="GO" id="GO:0006355">
    <property type="term" value="P:regulation of DNA-templated transcription"/>
    <property type="evidence" value="ECO:0007669"/>
    <property type="project" value="InterPro"/>
</dbReference>
<dbReference type="Proteomes" id="UP000256869">
    <property type="component" value="Unassembled WGS sequence"/>
</dbReference>
<comment type="catalytic activity">
    <reaction evidence="12">
        <text>cytidine(967) in 16S rRNA + S-adenosyl-L-methionine = 5-methylcytidine(967) in 16S rRNA + S-adenosyl-L-homocysteine + H(+)</text>
        <dbReference type="Rhea" id="RHEA:42748"/>
        <dbReference type="Rhea" id="RHEA-COMP:10219"/>
        <dbReference type="Rhea" id="RHEA-COMP:10220"/>
        <dbReference type="ChEBI" id="CHEBI:15378"/>
        <dbReference type="ChEBI" id="CHEBI:57856"/>
        <dbReference type="ChEBI" id="CHEBI:59789"/>
        <dbReference type="ChEBI" id="CHEBI:74483"/>
        <dbReference type="ChEBI" id="CHEBI:82748"/>
        <dbReference type="EC" id="2.1.1.176"/>
    </reaction>
</comment>
<dbReference type="InterPro" id="IPR006027">
    <property type="entry name" value="NusB_RsmB_TIM44"/>
</dbReference>
<dbReference type="EC" id="2.1.1.176" evidence="3"/>
<dbReference type="Pfam" id="PF01189">
    <property type="entry name" value="Methyltr_RsmB-F"/>
    <property type="match status" value="1"/>
</dbReference>
<name>A0A3D9IW37_9BACL</name>
<evidence type="ECO:0000256" key="7">
    <source>
        <dbReference type="ARBA" id="ARBA00022679"/>
    </source>
</evidence>
<dbReference type="InterPro" id="IPR049560">
    <property type="entry name" value="MeTrfase_RsmB-F_NOP2_cat"/>
</dbReference>
<dbReference type="SUPFAM" id="SSF53335">
    <property type="entry name" value="S-adenosyl-L-methionine-dependent methyltransferases"/>
    <property type="match status" value="1"/>
</dbReference>
<dbReference type="Gene3D" id="3.40.50.150">
    <property type="entry name" value="Vaccinia Virus protein VP39"/>
    <property type="match status" value="1"/>
</dbReference>
<dbReference type="Gene3D" id="3.30.70.1170">
    <property type="entry name" value="Sun protein, domain 3"/>
    <property type="match status" value="1"/>
</dbReference>
<dbReference type="EMBL" id="QRDY01000001">
    <property type="protein sequence ID" value="RED65915.1"/>
    <property type="molecule type" value="Genomic_DNA"/>
</dbReference>
<evidence type="ECO:0000256" key="5">
    <source>
        <dbReference type="ARBA" id="ARBA00022552"/>
    </source>
</evidence>
<keyword evidence="6 13" id="KW-0489">Methyltransferase</keyword>
<comment type="similarity">
    <text evidence="13">Belongs to the class I-like SAM-binding methyltransferase superfamily. RsmB/NOP family.</text>
</comment>
<organism evidence="15 16">
    <name type="scientific">Cohnella lupini</name>
    <dbReference type="NCBI Taxonomy" id="1294267"/>
    <lineage>
        <taxon>Bacteria</taxon>
        <taxon>Bacillati</taxon>
        <taxon>Bacillota</taxon>
        <taxon>Bacilli</taxon>
        <taxon>Bacillales</taxon>
        <taxon>Paenibacillaceae</taxon>
        <taxon>Cohnella</taxon>
    </lineage>
</organism>
<dbReference type="PANTHER" id="PTHR22807">
    <property type="entry name" value="NOP2 YEAST -RELATED NOL1/NOP2/FMU SUN DOMAIN-CONTAINING"/>
    <property type="match status" value="1"/>
</dbReference>
<reference evidence="15 16" key="1">
    <citation type="submission" date="2018-07" db="EMBL/GenBank/DDBJ databases">
        <title>Genomic Encyclopedia of Type Strains, Phase III (KMG-III): the genomes of soil and plant-associated and newly described type strains.</title>
        <authorList>
            <person name="Whitman W."/>
        </authorList>
    </citation>
    <scope>NUCLEOTIDE SEQUENCE [LARGE SCALE GENOMIC DNA]</scope>
    <source>
        <strain evidence="15 16">CECT 8236</strain>
    </source>
</reference>
<keyword evidence="16" id="KW-1185">Reference proteome</keyword>
<dbReference type="PANTHER" id="PTHR22807:SF53">
    <property type="entry name" value="RIBOSOMAL RNA SMALL SUBUNIT METHYLTRANSFERASE B-RELATED"/>
    <property type="match status" value="1"/>
</dbReference>
<dbReference type="AlphaFoldDB" id="A0A3D9IW37"/>
<dbReference type="NCBIfam" id="NF011494">
    <property type="entry name" value="PRK14902.1"/>
    <property type="match status" value="1"/>
</dbReference>
<evidence type="ECO:0000256" key="2">
    <source>
        <dbReference type="ARBA" id="ARBA00004496"/>
    </source>
</evidence>
<dbReference type="NCBIfam" id="TIGR00563">
    <property type="entry name" value="rsmB"/>
    <property type="match status" value="1"/>
</dbReference>
<proteinExistence type="inferred from homology"/>
<dbReference type="InterPro" id="IPR004573">
    <property type="entry name" value="rRNA_ssu_MeTfrase_B"/>
</dbReference>
<dbReference type="SUPFAM" id="SSF48013">
    <property type="entry name" value="NusB-like"/>
    <property type="match status" value="1"/>
</dbReference>
<dbReference type="GO" id="GO:0005737">
    <property type="term" value="C:cytoplasm"/>
    <property type="evidence" value="ECO:0007669"/>
    <property type="project" value="UniProtKB-SubCell"/>
</dbReference>
<feature type="binding site" evidence="13">
    <location>
        <position position="323"/>
    </location>
    <ligand>
        <name>S-adenosyl-L-methionine</name>
        <dbReference type="ChEBI" id="CHEBI:59789"/>
    </ligand>
</feature>
<dbReference type="InterPro" id="IPR054728">
    <property type="entry name" value="RsmB-like_ferredoxin"/>
</dbReference>
<keyword evidence="8 13" id="KW-0949">S-adenosyl-L-methionine</keyword>
<keyword evidence="9 13" id="KW-0694">RNA-binding</keyword>
<dbReference type="CDD" id="cd02440">
    <property type="entry name" value="AdoMet_MTases"/>
    <property type="match status" value="1"/>
</dbReference>
<feature type="binding site" evidence="13">
    <location>
        <position position="342"/>
    </location>
    <ligand>
        <name>S-adenosyl-L-methionine</name>
        <dbReference type="ChEBI" id="CHEBI:59789"/>
    </ligand>
</feature>
<dbReference type="Pfam" id="PF01029">
    <property type="entry name" value="NusB"/>
    <property type="match status" value="1"/>
</dbReference>
<evidence type="ECO:0000256" key="13">
    <source>
        <dbReference type="PROSITE-ProRule" id="PRU01023"/>
    </source>
</evidence>
<comment type="function">
    <text evidence="1">Specifically methylates the cytosine at position 967 (m5C967) of 16S rRNA.</text>
</comment>
<comment type="subcellular location">
    <subcellularLocation>
        <location evidence="2">Cytoplasm</location>
    </subcellularLocation>
</comment>
<evidence type="ECO:0000313" key="15">
    <source>
        <dbReference type="EMBL" id="RED65915.1"/>
    </source>
</evidence>
<protein>
    <recommendedName>
        <fullName evidence="3">16S rRNA (cytosine(967)-C(5))-methyltransferase</fullName>
        <ecNumber evidence="3">2.1.1.176</ecNumber>
    </recommendedName>
    <alternativeName>
        <fullName evidence="10">16S rRNA m5C967 methyltransferase</fullName>
    </alternativeName>
    <alternativeName>
        <fullName evidence="11">rRNA (cytosine-C(5)-)-methyltransferase RsmB</fullName>
    </alternativeName>
</protein>